<protein>
    <submittedName>
        <fullName evidence="1">Uncharacterized protein</fullName>
    </submittedName>
</protein>
<dbReference type="Proteomes" id="UP001304243">
    <property type="component" value="Unassembled WGS sequence"/>
</dbReference>
<organism evidence="1 2">
    <name type="scientific">Mucor velutinosus</name>
    <dbReference type="NCBI Taxonomy" id="708070"/>
    <lineage>
        <taxon>Eukaryota</taxon>
        <taxon>Fungi</taxon>
        <taxon>Fungi incertae sedis</taxon>
        <taxon>Mucoromycota</taxon>
        <taxon>Mucoromycotina</taxon>
        <taxon>Mucoromycetes</taxon>
        <taxon>Mucorales</taxon>
        <taxon>Mucorineae</taxon>
        <taxon>Mucoraceae</taxon>
        <taxon>Mucor</taxon>
    </lineage>
</organism>
<dbReference type="GeneID" id="89954569"/>
<comment type="caution">
    <text evidence="1">The sequence shown here is derived from an EMBL/GenBank/DDBJ whole genome shotgun (WGS) entry which is preliminary data.</text>
</comment>
<evidence type="ECO:0000313" key="1">
    <source>
        <dbReference type="EMBL" id="KAK4515925.1"/>
    </source>
</evidence>
<sequence>MINHNTQLKKLKFILFPPSRFPCNSIDIHSDVKCSTKENHHPLNHEVANSTYRSQTRTGGTRVYPKELKAEEAQPRPLLSCSVATKVDQEQKEYIQSQITTCSTTLAQQVDCPTLIQSSSSYVNVNDDARGMTPLSVQDVTFDKTALSHKIHQKPIYDRPNHHDTKEIASSIRRCMLPFKPHYELEWPLPNHHTSSALTKRTWLQLDDQTSSGIERVRKLGFADLDVRLDDQLTCYINSLTGSEIDSVVIQVLFDHTIHGDDSQDATLNGKQGRLLRLRRIYWWSVSYNLARTCLPIP</sequence>
<evidence type="ECO:0000313" key="2">
    <source>
        <dbReference type="Proteomes" id="UP001304243"/>
    </source>
</evidence>
<reference evidence="1 2" key="1">
    <citation type="submission" date="2022-11" db="EMBL/GenBank/DDBJ databases">
        <title>Mucor velutinosus strain NIH1002 WGS.</title>
        <authorList>
            <person name="Subramanian P."/>
            <person name="Mullikin J.C."/>
            <person name="Segre J.A."/>
            <person name="Zelazny A.M."/>
        </authorList>
    </citation>
    <scope>NUCLEOTIDE SEQUENCE [LARGE SCALE GENOMIC DNA]</scope>
    <source>
        <strain evidence="1 2">NIH1002</strain>
    </source>
</reference>
<dbReference type="EMBL" id="JASEJX010000014">
    <property type="protein sequence ID" value="KAK4515925.1"/>
    <property type="molecule type" value="Genomic_DNA"/>
</dbReference>
<accession>A0AAN7DJU5</accession>
<keyword evidence="2" id="KW-1185">Reference proteome</keyword>
<dbReference type="AlphaFoldDB" id="A0AAN7DJU5"/>
<gene>
    <name evidence="1" type="ORF">ATC70_010883</name>
</gene>
<dbReference type="RefSeq" id="XP_064682591.1">
    <property type="nucleotide sequence ID" value="XM_064830089.1"/>
</dbReference>
<proteinExistence type="predicted"/>
<name>A0AAN7DJU5_9FUNG</name>